<feature type="compositionally biased region" description="Basic residues" evidence="1">
    <location>
        <begin position="139"/>
        <end position="157"/>
    </location>
</feature>
<dbReference type="AlphaFoldDB" id="A0A381QUY1"/>
<reference evidence="2" key="1">
    <citation type="submission" date="2018-05" db="EMBL/GenBank/DDBJ databases">
        <authorList>
            <person name="Lanie J.A."/>
            <person name="Ng W.-L."/>
            <person name="Kazmierczak K.M."/>
            <person name="Andrzejewski T.M."/>
            <person name="Davidsen T.M."/>
            <person name="Wayne K.J."/>
            <person name="Tettelin H."/>
            <person name="Glass J.I."/>
            <person name="Rusch D."/>
            <person name="Podicherti R."/>
            <person name="Tsui H.-C.T."/>
            <person name="Winkler M.E."/>
        </authorList>
    </citation>
    <scope>NUCLEOTIDE SEQUENCE</scope>
</reference>
<evidence type="ECO:0008006" key="3">
    <source>
        <dbReference type="Google" id="ProtNLM"/>
    </source>
</evidence>
<proteinExistence type="predicted"/>
<sequence>MISGVLFAQPGHWDKEDEDRGRMEMYAIWKLTETLNLNEKQAEVFFPKLNAHKDKMRGIQRDRRGNWKDIVSKAKKGEAISDNELQEVLNKDKSIEKKAISEKEKFSKGLNDVLNNEQIVLYHVFGREMLGEAKERMRDQRKRGKNMGGFKGKRKRW</sequence>
<evidence type="ECO:0000313" key="2">
    <source>
        <dbReference type="EMBL" id="SUZ83185.1"/>
    </source>
</evidence>
<dbReference type="EMBL" id="UINC01001539">
    <property type="protein sequence ID" value="SUZ83185.1"/>
    <property type="molecule type" value="Genomic_DNA"/>
</dbReference>
<evidence type="ECO:0000256" key="1">
    <source>
        <dbReference type="SAM" id="MobiDB-lite"/>
    </source>
</evidence>
<organism evidence="2">
    <name type="scientific">marine metagenome</name>
    <dbReference type="NCBI Taxonomy" id="408172"/>
    <lineage>
        <taxon>unclassified sequences</taxon>
        <taxon>metagenomes</taxon>
        <taxon>ecological metagenomes</taxon>
    </lineage>
</organism>
<protein>
    <recommendedName>
        <fullName evidence="3">Periplasmic heavy metal sensor</fullName>
    </recommendedName>
</protein>
<accession>A0A381QUY1</accession>
<name>A0A381QUY1_9ZZZZ</name>
<feature type="region of interest" description="Disordered" evidence="1">
    <location>
        <begin position="135"/>
        <end position="157"/>
    </location>
</feature>
<gene>
    <name evidence="2" type="ORF">METZ01_LOCUS36039</name>
</gene>